<feature type="transmembrane region" description="Helical" evidence="6">
    <location>
        <begin position="164"/>
        <end position="182"/>
    </location>
</feature>
<feature type="transmembrane region" description="Helical" evidence="6">
    <location>
        <begin position="97"/>
        <end position="120"/>
    </location>
</feature>
<reference evidence="8 9" key="1">
    <citation type="journal article" date="2014" name="BMC Genomics">
        <title>Comparison of environmental and isolate Sulfobacillus genomes reveals diverse carbon, sulfur, nitrogen, and hydrogen metabolisms.</title>
        <authorList>
            <person name="Justice N.B."/>
            <person name="Norman A."/>
            <person name="Brown C.T."/>
            <person name="Singh A."/>
            <person name="Thomas B.C."/>
            <person name="Banfield J.F."/>
        </authorList>
    </citation>
    <scope>NUCLEOTIDE SEQUENCE [LARGE SCALE GENOMIC DNA]</scope>
    <source>
        <strain evidence="8">AMDSBA4</strain>
    </source>
</reference>
<evidence type="ECO:0000259" key="7">
    <source>
        <dbReference type="PROSITE" id="PS50850"/>
    </source>
</evidence>
<dbReference type="Proteomes" id="UP000242972">
    <property type="component" value="Unassembled WGS sequence"/>
</dbReference>
<dbReference type="GO" id="GO:0046943">
    <property type="term" value="F:carboxylic acid transmembrane transporter activity"/>
    <property type="evidence" value="ECO:0007669"/>
    <property type="project" value="TreeGrafter"/>
</dbReference>
<evidence type="ECO:0000256" key="5">
    <source>
        <dbReference type="ARBA" id="ARBA00023136"/>
    </source>
</evidence>
<evidence type="ECO:0000256" key="1">
    <source>
        <dbReference type="ARBA" id="ARBA00004651"/>
    </source>
</evidence>
<feature type="transmembrane region" description="Helical" evidence="6">
    <location>
        <begin position="304"/>
        <end position="323"/>
    </location>
</feature>
<comment type="caution">
    <text evidence="8">The sequence shown here is derived from an EMBL/GenBank/DDBJ whole genome shotgun (WGS) entry which is preliminary data.</text>
</comment>
<organism evidence="8 9">
    <name type="scientific">Sulfobacillus benefaciens</name>
    <dbReference type="NCBI Taxonomy" id="453960"/>
    <lineage>
        <taxon>Bacteria</taxon>
        <taxon>Bacillati</taxon>
        <taxon>Bacillota</taxon>
        <taxon>Clostridia</taxon>
        <taxon>Eubacteriales</taxon>
        <taxon>Clostridiales Family XVII. Incertae Sedis</taxon>
        <taxon>Sulfobacillus</taxon>
    </lineage>
</organism>
<gene>
    <name evidence="8" type="ORF">C7B46_01755</name>
</gene>
<accession>A0A2T2XL70</accession>
<feature type="transmembrane region" description="Helical" evidence="6">
    <location>
        <begin position="370"/>
        <end position="387"/>
    </location>
</feature>
<dbReference type="SUPFAM" id="SSF103473">
    <property type="entry name" value="MFS general substrate transporter"/>
    <property type="match status" value="1"/>
</dbReference>
<dbReference type="EMBL" id="PXYW01000003">
    <property type="protein sequence ID" value="PSR35239.1"/>
    <property type="molecule type" value="Genomic_DNA"/>
</dbReference>
<name>A0A2T2XL70_9FIRM</name>
<evidence type="ECO:0000256" key="6">
    <source>
        <dbReference type="SAM" id="Phobius"/>
    </source>
</evidence>
<evidence type="ECO:0000313" key="9">
    <source>
        <dbReference type="Proteomes" id="UP000242972"/>
    </source>
</evidence>
<keyword evidence="2" id="KW-0813">Transport</keyword>
<dbReference type="InterPro" id="IPR011701">
    <property type="entry name" value="MFS"/>
</dbReference>
<keyword evidence="5 6" id="KW-0472">Membrane</keyword>
<keyword evidence="4 6" id="KW-1133">Transmembrane helix</keyword>
<dbReference type="InterPro" id="IPR020846">
    <property type="entry name" value="MFS_dom"/>
</dbReference>
<dbReference type="PANTHER" id="PTHR23508">
    <property type="entry name" value="CARBOXYLIC ACID TRANSPORTER PROTEIN HOMOLOG"/>
    <property type="match status" value="1"/>
</dbReference>
<dbReference type="PROSITE" id="PS00217">
    <property type="entry name" value="SUGAR_TRANSPORT_2"/>
    <property type="match status" value="1"/>
</dbReference>
<dbReference type="CDD" id="cd17316">
    <property type="entry name" value="MFS_SV2_like"/>
    <property type="match status" value="1"/>
</dbReference>
<dbReference type="InterPro" id="IPR036259">
    <property type="entry name" value="MFS_trans_sf"/>
</dbReference>
<dbReference type="PROSITE" id="PS50850">
    <property type="entry name" value="MFS"/>
    <property type="match status" value="1"/>
</dbReference>
<feature type="transmembrane region" description="Helical" evidence="6">
    <location>
        <begin position="132"/>
        <end position="158"/>
    </location>
</feature>
<feature type="transmembrane region" description="Helical" evidence="6">
    <location>
        <begin position="393"/>
        <end position="414"/>
    </location>
</feature>
<feature type="transmembrane region" description="Helical" evidence="6">
    <location>
        <begin position="329"/>
        <end position="350"/>
    </location>
</feature>
<feature type="transmembrane region" description="Helical" evidence="6">
    <location>
        <begin position="241"/>
        <end position="262"/>
    </location>
</feature>
<feature type="transmembrane region" description="Helical" evidence="6">
    <location>
        <begin position="74"/>
        <end position="91"/>
    </location>
</feature>
<dbReference type="GO" id="GO:0005886">
    <property type="term" value="C:plasma membrane"/>
    <property type="evidence" value="ECO:0007669"/>
    <property type="project" value="UniProtKB-SubCell"/>
</dbReference>
<feature type="transmembrane region" description="Helical" evidence="6">
    <location>
        <begin position="44"/>
        <end position="62"/>
    </location>
</feature>
<evidence type="ECO:0000256" key="2">
    <source>
        <dbReference type="ARBA" id="ARBA00022448"/>
    </source>
</evidence>
<sequence>MNRQLWVWLILAAAAWLMESYDIGLIGVVLVPLHQIWHLTASDTGLVVASGTLGVALGVAPAGRLADRWGRKKVMLAALTEYSLITLATGWSPNWHWFVVLRFVAGLGLGAMFPLPYTLLTELSPKHARGRVAGILDGFLSVGYFLAPLAASVTIALWGSASGWRPLFWAGGLGLLLAWLLARHLPESPRWLELHGKSGDAQGIVQLATGKAPVIESEVEHTSDSQPRKHILSRGLIHRSIMLWISFPAILLMFYAIMTFMPTILHQEGVPSQWVDRLAALIMAASIPGKWLESWLVEKWGRKPVIVGFSLLAAIAALAFPLAHSLSGWIVIGLAFAFFGVAVDPAMKVFAAEQYPTPIRATGVGIAEGWARFLGGALAPYLMALWLENGGIAVSFDFVAAVALLGALAVAWLGRETKGQILESVEYRPVSSAARPIQ</sequence>
<evidence type="ECO:0000256" key="3">
    <source>
        <dbReference type="ARBA" id="ARBA00022692"/>
    </source>
</evidence>
<dbReference type="PANTHER" id="PTHR23508:SF10">
    <property type="entry name" value="CARBOXYLIC ACID TRANSPORTER PROTEIN HOMOLOG"/>
    <property type="match status" value="1"/>
</dbReference>
<dbReference type="Gene3D" id="1.20.1250.20">
    <property type="entry name" value="MFS general substrate transporter like domains"/>
    <property type="match status" value="1"/>
</dbReference>
<dbReference type="PROSITE" id="PS00216">
    <property type="entry name" value="SUGAR_TRANSPORT_1"/>
    <property type="match status" value="1"/>
</dbReference>
<dbReference type="InterPro" id="IPR005829">
    <property type="entry name" value="Sugar_transporter_CS"/>
</dbReference>
<evidence type="ECO:0000313" key="8">
    <source>
        <dbReference type="EMBL" id="PSR35239.1"/>
    </source>
</evidence>
<keyword evidence="3 6" id="KW-0812">Transmembrane</keyword>
<feature type="domain" description="Major facilitator superfamily (MFS) profile" evidence="7">
    <location>
        <begin position="8"/>
        <end position="418"/>
    </location>
</feature>
<feature type="transmembrane region" description="Helical" evidence="6">
    <location>
        <begin position="274"/>
        <end position="292"/>
    </location>
</feature>
<protein>
    <submittedName>
        <fullName evidence="8">MFS transporter</fullName>
    </submittedName>
</protein>
<dbReference type="Pfam" id="PF07690">
    <property type="entry name" value="MFS_1"/>
    <property type="match status" value="1"/>
</dbReference>
<comment type="subcellular location">
    <subcellularLocation>
        <location evidence="1">Cell membrane</location>
        <topology evidence="1">Multi-pass membrane protein</topology>
    </subcellularLocation>
</comment>
<dbReference type="AlphaFoldDB" id="A0A2T2XL70"/>
<evidence type="ECO:0000256" key="4">
    <source>
        <dbReference type="ARBA" id="ARBA00022989"/>
    </source>
</evidence>
<proteinExistence type="predicted"/>